<keyword evidence="2" id="KW-1185">Reference proteome</keyword>
<evidence type="ECO:0000313" key="1">
    <source>
        <dbReference type="EMBL" id="GDY51613.1"/>
    </source>
</evidence>
<accession>A0A4D4L0S8</accession>
<comment type="caution">
    <text evidence="1">The sequence shown here is derived from an EMBL/GenBank/DDBJ whole genome shotgun (WGS) entry which is preliminary data.</text>
</comment>
<organism evidence="1 2">
    <name type="scientific">Streptomyces violaceusniger</name>
    <dbReference type="NCBI Taxonomy" id="68280"/>
    <lineage>
        <taxon>Bacteria</taxon>
        <taxon>Bacillati</taxon>
        <taxon>Actinomycetota</taxon>
        <taxon>Actinomycetes</taxon>
        <taxon>Kitasatosporales</taxon>
        <taxon>Streptomycetaceae</taxon>
        <taxon>Streptomyces</taxon>
        <taxon>Streptomyces violaceusniger group</taxon>
    </lineage>
</organism>
<dbReference type="EMBL" id="BJHW01000001">
    <property type="protein sequence ID" value="GDY51613.1"/>
    <property type="molecule type" value="Genomic_DNA"/>
</dbReference>
<dbReference type="Gene3D" id="3.40.30.120">
    <property type="match status" value="1"/>
</dbReference>
<evidence type="ECO:0000313" key="2">
    <source>
        <dbReference type="Proteomes" id="UP000301309"/>
    </source>
</evidence>
<dbReference type="Proteomes" id="UP000301309">
    <property type="component" value="Unassembled WGS sequence"/>
</dbReference>
<proteinExistence type="predicted"/>
<sequence>MAHRIAYVADPASATSPPSLLVRPDGVIVWADSRDTATSDDAASGTSGTTTCDDGALKELDAAIQRWVGTR</sequence>
<dbReference type="AlphaFoldDB" id="A0A4D4L0S8"/>
<gene>
    <name evidence="1" type="ORF">SVIO_022360</name>
</gene>
<name>A0A4D4L0S8_STRVO</name>
<protein>
    <submittedName>
        <fullName evidence="1">Uncharacterized protein</fullName>
    </submittedName>
</protein>
<reference evidence="1 2" key="1">
    <citation type="journal article" date="2020" name="Int. J. Syst. Evol. Microbiol.">
        <title>Reclassification of Streptomyces castelarensis and Streptomyces sporoclivatus as later heterotypic synonyms of Streptomyces antimycoticus.</title>
        <authorList>
            <person name="Komaki H."/>
            <person name="Tamura T."/>
        </authorList>
    </citation>
    <scope>NUCLEOTIDE SEQUENCE [LARGE SCALE GENOMIC DNA]</scope>
    <source>
        <strain evidence="1 2">NBRC 13459</strain>
    </source>
</reference>